<evidence type="ECO:0000256" key="1">
    <source>
        <dbReference type="PROSITE-ProRule" id="PRU00339"/>
    </source>
</evidence>
<evidence type="ECO:0000256" key="3">
    <source>
        <dbReference type="SAM" id="Phobius"/>
    </source>
</evidence>
<protein>
    <submittedName>
        <fullName evidence="5">VWA domain-containing protein</fullName>
    </submittedName>
</protein>
<keyword evidence="1" id="KW-0802">TPR repeat</keyword>
<dbReference type="SUPFAM" id="SSF53300">
    <property type="entry name" value="vWA-like"/>
    <property type="match status" value="1"/>
</dbReference>
<dbReference type="EMBL" id="JBHUHT010000029">
    <property type="protein sequence ID" value="MFD2097763.1"/>
    <property type="molecule type" value="Genomic_DNA"/>
</dbReference>
<feature type="transmembrane region" description="Helical" evidence="3">
    <location>
        <begin position="12"/>
        <end position="29"/>
    </location>
</feature>
<feature type="domain" description="VWFA" evidence="4">
    <location>
        <begin position="96"/>
        <end position="201"/>
    </location>
</feature>
<evidence type="ECO:0000313" key="6">
    <source>
        <dbReference type="Proteomes" id="UP001597380"/>
    </source>
</evidence>
<name>A0ABW4XTG3_9GAMM</name>
<organism evidence="5 6">
    <name type="scientific">Corallincola platygyrae</name>
    <dbReference type="NCBI Taxonomy" id="1193278"/>
    <lineage>
        <taxon>Bacteria</taxon>
        <taxon>Pseudomonadati</taxon>
        <taxon>Pseudomonadota</taxon>
        <taxon>Gammaproteobacteria</taxon>
        <taxon>Alteromonadales</taxon>
        <taxon>Psychromonadaceae</taxon>
        <taxon>Corallincola</taxon>
    </lineage>
</organism>
<dbReference type="Gene3D" id="3.40.50.410">
    <property type="entry name" value="von Willebrand factor, type A domain"/>
    <property type="match status" value="1"/>
</dbReference>
<feature type="compositionally biased region" description="Low complexity" evidence="2">
    <location>
        <begin position="461"/>
        <end position="473"/>
    </location>
</feature>
<feature type="region of interest" description="Disordered" evidence="2">
    <location>
        <begin position="452"/>
        <end position="630"/>
    </location>
</feature>
<feature type="compositionally biased region" description="Polar residues" evidence="2">
    <location>
        <begin position="542"/>
        <end position="558"/>
    </location>
</feature>
<dbReference type="Proteomes" id="UP001597380">
    <property type="component" value="Unassembled WGS sequence"/>
</dbReference>
<evidence type="ECO:0000256" key="2">
    <source>
        <dbReference type="SAM" id="MobiDB-lite"/>
    </source>
</evidence>
<dbReference type="PROSITE" id="PS50005">
    <property type="entry name" value="TPR"/>
    <property type="match status" value="1"/>
</dbReference>
<feature type="compositionally biased region" description="Low complexity" evidence="2">
    <location>
        <begin position="481"/>
        <end position="494"/>
    </location>
</feature>
<evidence type="ECO:0000259" key="4">
    <source>
        <dbReference type="Pfam" id="PF13519"/>
    </source>
</evidence>
<feature type="compositionally biased region" description="Polar residues" evidence="2">
    <location>
        <begin position="584"/>
        <end position="595"/>
    </location>
</feature>
<feature type="transmembrane region" description="Helical" evidence="3">
    <location>
        <begin position="61"/>
        <end position="82"/>
    </location>
</feature>
<proteinExistence type="predicted"/>
<feature type="compositionally biased region" description="Basic and acidic residues" evidence="2">
    <location>
        <begin position="496"/>
        <end position="514"/>
    </location>
</feature>
<dbReference type="InterPro" id="IPR050768">
    <property type="entry name" value="UPF0353/GerABKA_families"/>
</dbReference>
<dbReference type="Gene3D" id="1.25.40.10">
    <property type="entry name" value="Tetratricopeptide repeat domain"/>
    <property type="match status" value="1"/>
</dbReference>
<keyword evidence="3" id="KW-1133">Transmembrane helix</keyword>
<reference evidence="6" key="1">
    <citation type="journal article" date="2019" name="Int. J. Syst. Evol. Microbiol.">
        <title>The Global Catalogue of Microorganisms (GCM) 10K type strain sequencing project: providing services to taxonomists for standard genome sequencing and annotation.</title>
        <authorList>
            <consortium name="The Broad Institute Genomics Platform"/>
            <consortium name="The Broad Institute Genome Sequencing Center for Infectious Disease"/>
            <person name="Wu L."/>
            <person name="Ma J."/>
        </authorList>
    </citation>
    <scope>NUCLEOTIDE SEQUENCE [LARGE SCALE GENOMIC DNA]</scope>
    <source>
        <strain evidence="6">CGMCC 1.10992</strain>
    </source>
</reference>
<feature type="repeat" description="TPR" evidence="1">
    <location>
        <begin position="405"/>
        <end position="438"/>
    </location>
</feature>
<dbReference type="PANTHER" id="PTHR22550:SF14">
    <property type="entry name" value="VWFA DOMAIN-CONTAINING PROTEIN"/>
    <property type="match status" value="1"/>
</dbReference>
<feature type="region of interest" description="Disordered" evidence="2">
    <location>
        <begin position="651"/>
        <end position="670"/>
    </location>
</feature>
<dbReference type="InterPro" id="IPR002035">
    <property type="entry name" value="VWF_A"/>
</dbReference>
<dbReference type="InterPro" id="IPR036465">
    <property type="entry name" value="vWFA_dom_sf"/>
</dbReference>
<dbReference type="PROSITE" id="PS50293">
    <property type="entry name" value="TPR_REGION"/>
    <property type="match status" value="1"/>
</dbReference>
<dbReference type="PANTHER" id="PTHR22550">
    <property type="entry name" value="SPORE GERMINATION PROTEIN"/>
    <property type="match status" value="1"/>
</dbReference>
<keyword evidence="3" id="KW-0812">Transmembrane</keyword>
<keyword evidence="6" id="KW-1185">Reference proteome</keyword>
<sequence>MTSLLDFHFMRPYWLLLLTPLLPTLWWLYRQQYASRGWQKFVNPALLNKLMTSQQNQRHSGLVLLAVAWVIGTVALAGPSWYQTSTPISKVPTARVLLMDMSLSLLATDLKPNRLTQARFKAMDLLDRWHEGDTGLISFAGDAYVLSPLTADINNLKTMLPALDPTIMPALGSRPDKAIAKAIELLQSAGYQQGDLYLIGDEIRPAQQSRIDGLLGDNFRLHILGVGTPAGGPIRMPDGSLLKMPDGELPVPGLDESTLRAAASTSGGSYVRLSASDADLDRLASASAAGFADRESGDGEVKSWHDAGYYFVLLLLPLAALAFRRGLLVALVGLPLFMSPIEQVKASPLPGWLQSDDQKASEAFNKGDFKSAAERFENDAWRAASLYNAGDYEAAAALYRQMEGAEAEYNLGNALAKSGDFQGALEAYNNALAQNPDLTAAATNRQRLLDFLEDQPPPSSDPKSSDPQSQPDQGDNESPDDQQQQDGEGEQPSDSGEQHQDEPDQQRQENKKGQGENQQPNPSDDSADDGSADDSPRDATKDNSPPENKPSQQGSSDLDVNDDAPQQPPSPTPASQEAKKQPDTVESGQEQQETSAPGRLTQGEPDEQAEPEGQVAVGQPGEELNPEDQQLQRWLEQIPDDPSLLLRNKMQLEHRRRQKAGETTEETQLW</sequence>
<dbReference type="Pfam" id="PF00515">
    <property type="entry name" value="TPR_1"/>
    <property type="match status" value="1"/>
</dbReference>
<dbReference type="SUPFAM" id="SSF48452">
    <property type="entry name" value="TPR-like"/>
    <property type="match status" value="1"/>
</dbReference>
<gene>
    <name evidence="5" type="ORF">ACFSJ3_17365</name>
</gene>
<dbReference type="SMART" id="SM00028">
    <property type="entry name" value="TPR"/>
    <property type="match status" value="1"/>
</dbReference>
<dbReference type="Pfam" id="PF13519">
    <property type="entry name" value="VWA_2"/>
    <property type="match status" value="1"/>
</dbReference>
<comment type="caution">
    <text evidence="5">The sequence shown here is derived from an EMBL/GenBank/DDBJ whole genome shotgun (WGS) entry which is preliminary data.</text>
</comment>
<dbReference type="InterPro" id="IPR011990">
    <property type="entry name" value="TPR-like_helical_dom_sf"/>
</dbReference>
<keyword evidence="3" id="KW-0472">Membrane</keyword>
<evidence type="ECO:0000313" key="5">
    <source>
        <dbReference type="EMBL" id="MFD2097763.1"/>
    </source>
</evidence>
<accession>A0ABW4XTG3</accession>
<dbReference type="RefSeq" id="WP_345342018.1">
    <property type="nucleotide sequence ID" value="NZ_BAABLI010000033.1"/>
</dbReference>
<dbReference type="InterPro" id="IPR019734">
    <property type="entry name" value="TPR_rpt"/>
</dbReference>